<dbReference type="InterPro" id="IPR001841">
    <property type="entry name" value="Znf_RING"/>
</dbReference>
<feature type="compositionally biased region" description="Polar residues" evidence="5">
    <location>
        <begin position="865"/>
        <end position="874"/>
    </location>
</feature>
<evidence type="ECO:0000259" key="7">
    <source>
        <dbReference type="PROSITE" id="PS50089"/>
    </source>
</evidence>
<dbReference type="PANTHER" id="PTHR25462">
    <property type="entry name" value="BONUS, ISOFORM C-RELATED"/>
    <property type="match status" value="1"/>
</dbReference>
<evidence type="ECO:0000259" key="6">
    <source>
        <dbReference type="PROSITE" id="PS50016"/>
    </source>
</evidence>
<dbReference type="PROSITE" id="PS50016">
    <property type="entry name" value="ZF_PHD_2"/>
    <property type="match status" value="1"/>
</dbReference>
<dbReference type="PROSITE" id="PS00518">
    <property type="entry name" value="ZF_RING_1"/>
    <property type="match status" value="1"/>
</dbReference>
<dbReference type="Gene3D" id="3.30.40.10">
    <property type="entry name" value="Zinc/RING finger domain, C3HC4 (zinc finger)"/>
    <property type="match status" value="2"/>
</dbReference>
<dbReference type="GO" id="GO:0005654">
    <property type="term" value="C:nucleoplasm"/>
    <property type="evidence" value="ECO:0007669"/>
    <property type="project" value="TreeGrafter"/>
</dbReference>
<dbReference type="GO" id="GO:0060340">
    <property type="term" value="P:positive regulation of type I interferon-mediated signaling pathway"/>
    <property type="evidence" value="ECO:0007669"/>
    <property type="project" value="TreeGrafter"/>
</dbReference>
<dbReference type="InterPro" id="IPR013083">
    <property type="entry name" value="Znf_RING/FYVE/PHD"/>
</dbReference>
<dbReference type="SMART" id="SM00249">
    <property type="entry name" value="PHD"/>
    <property type="match status" value="1"/>
</dbReference>
<comment type="caution">
    <text evidence="9">The sequence shown here is derived from an EMBL/GenBank/DDBJ whole genome shotgun (WGS) entry which is preliminary data.</text>
</comment>
<keyword evidence="3" id="KW-0862">Zinc</keyword>
<evidence type="ECO:0000256" key="5">
    <source>
        <dbReference type="SAM" id="MobiDB-lite"/>
    </source>
</evidence>
<keyword evidence="2 4" id="KW-0863">Zinc-finger</keyword>
<feature type="domain" description="RING-type" evidence="7">
    <location>
        <begin position="25"/>
        <end position="67"/>
    </location>
</feature>
<evidence type="ECO:0000256" key="2">
    <source>
        <dbReference type="ARBA" id="ARBA00022771"/>
    </source>
</evidence>
<keyword evidence="1" id="KW-0479">Metal-binding</keyword>
<feature type="compositionally biased region" description="Pro residues" evidence="5">
    <location>
        <begin position="434"/>
        <end position="451"/>
    </location>
</feature>
<dbReference type="InterPro" id="IPR000315">
    <property type="entry name" value="Znf_B-box"/>
</dbReference>
<organism evidence="9 10">
    <name type="scientific">Triplophysa tibetana</name>
    <dbReference type="NCBI Taxonomy" id="1572043"/>
    <lineage>
        <taxon>Eukaryota</taxon>
        <taxon>Metazoa</taxon>
        <taxon>Chordata</taxon>
        <taxon>Craniata</taxon>
        <taxon>Vertebrata</taxon>
        <taxon>Euteleostomi</taxon>
        <taxon>Actinopterygii</taxon>
        <taxon>Neopterygii</taxon>
        <taxon>Teleostei</taxon>
        <taxon>Ostariophysi</taxon>
        <taxon>Cypriniformes</taxon>
        <taxon>Nemacheilidae</taxon>
        <taxon>Triplophysa</taxon>
    </lineage>
</organism>
<dbReference type="SUPFAM" id="SSF57850">
    <property type="entry name" value="RING/U-box"/>
    <property type="match status" value="1"/>
</dbReference>
<evidence type="ECO:0000313" key="9">
    <source>
        <dbReference type="EMBL" id="KAA0703354.1"/>
    </source>
</evidence>
<dbReference type="InterPro" id="IPR019786">
    <property type="entry name" value="Zinc_finger_PHD-type_CS"/>
</dbReference>
<feature type="compositionally biased region" description="Low complexity" evidence="5">
    <location>
        <begin position="406"/>
        <end position="421"/>
    </location>
</feature>
<dbReference type="CDD" id="cd15541">
    <property type="entry name" value="PHD_TIF1_like"/>
    <property type="match status" value="1"/>
</dbReference>
<feature type="region of interest" description="Disordered" evidence="5">
    <location>
        <begin position="798"/>
        <end position="830"/>
    </location>
</feature>
<feature type="domain" description="B box-type" evidence="8">
    <location>
        <begin position="89"/>
        <end position="139"/>
    </location>
</feature>
<dbReference type="InterPro" id="IPR017907">
    <property type="entry name" value="Znf_RING_CS"/>
</dbReference>
<dbReference type="InterPro" id="IPR011011">
    <property type="entry name" value="Znf_FYVE_PHD"/>
</dbReference>
<dbReference type="SUPFAM" id="SSF57903">
    <property type="entry name" value="FYVE/PHD zinc finger"/>
    <property type="match status" value="1"/>
</dbReference>
<dbReference type="SMART" id="SM00184">
    <property type="entry name" value="RING"/>
    <property type="match status" value="2"/>
</dbReference>
<dbReference type="InterPro" id="IPR001965">
    <property type="entry name" value="Znf_PHD"/>
</dbReference>
<dbReference type="Gene3D" id="3.30.160.60">
    <property type="entry name" value="Classic Zinc Finger"/>
    <property type="match status" value="1"/>
</dbReference>
<feature type="region of interest" description="Disordered" evidence="5">
    <location>
        <begin position="396"/>
        <end position="458"/>
    </location>
</feature>
<dbReference type="SMART" id="SM00336">
    <property type="entry name" value="BBOX"/>
    <property type="match status" value="2"/>
</dbReference>
<dbReference type="Pfam" id="PF00643">
    <property type="entry name" value="zf-B_box"/>
    <property type="match status" value="2"/>
</dbReference>
<dbReference type="InterPro" id="IPR047153">
    <property type="entry name" value="TRIM45/56/19-like"/>
</dbReference>
<dbReference type="EMBL" id="SOYY01000024">
    <property type="protein sequence ID" value="KAA0703354.1"/>
    <property type="molecule type" value="Genomic_DNA"/>
</dbReference>
<accession>A0A5A9N018</accession>
<dbReference type="PROSITE" id="PS50119">
    <property type="entry name" value="ZF_BBOX"/>
    <property type="match status" value="2"/>
</dbReference>
<dbReference type="PROSITE" id="PS50089">
    <property type="entry name" value="ZF_RING_2"/>
    <property type="match status" value="1"/>
</dbReference>
<evidence type="ECO:0000256" key="4">
    <source>
        <dbReference type="PROSITE-ProRule" id="PRU00024"/>
    </source>
</evidence>
<sequence length="1242" mass="137009">MSAHDLTGGLASPYTDSQKAACGSCAVCKTHLNSSTEPRLLPCLHTVCHACLVKTRRDESTHECPLCGQSFRFFEVTDCIVFEDASNSKEDPKCSACEETEVSGWCVQCEEALCSDCVSAHHRVKVTRDHEVKHTIPPIGETPHRFMCSHPVDKHAVGMPRKRCPSHSQESLRFFCLVCEELTCKDCQLISHRGHSFVQQEEAEESQRQRLQSLLESIRKQKEAVSSSLQLLEVRCNDIQTMKSQASKALAQLVHSIYQSLLLNARQTFKEVEALCAEEVKGLLQKKTLLNKMEDYQDYMAAFIDKIQSTEGHCLLVHKKRIETQLRNLLSQKTCPPETMFELQLQIQKDHYNNIMKFGFMRVRRITVPFTSSIGSNLEKSGEGLSLPSGSANSAMIATNVPPLPVSSSSEQSTEDVSTQSKHPHSPSSNCAPDVPPPPKTHLNHPPPGNPTVPEIQSTKPRKTWTFHYFPGPPPVSNQTPLQTQLVPTNTQATIFPKPVLTNHPTPRISHPIPANNQITVFRPPIPANSTCTRTPKLAQTIPAENQTHAHPIPLDDRTAVFTQPVLTNSQPPILTQPTPVDDQTAVLTQPIQARPIPLYNQTAVPTQAILATSQPPIINLPTTIHNKMIVFTRPIQAHSKPPILTLPIPSINQTSELTHPIPVVASNNQTPILASPVSSMPTDTQTLILAHPIQANILGAMHTFPAQPNIALTVPSNTLSNAAVYRDHYTGLPRTENSQLHGPCALYPTSPSIADGFLSTNPTSSPYNCNNLRTKISVKALADSACDQVACVSSTDFTDTENQGKNLPTSTVSETEEPSPAPGRDRVNPAVPSSIFQGLLAGTTEKHSPGSSQCLLRSPPMGGQSKTGHLSENNFFETGHWSNGMPTSFHQLVMNTGVPVCSDNVNDKALLDSVSCSGSESITLLVCEKTTTTHDRTLQSDFNKEKPKEEDEESAVTLEHQQQFKRFLRVNLLRLPVSLPPCGQTLPEFHLTSDISADHTFVEKSHGIKQVWRWNNDPEPSKTSLSAQGSVSPLSSEVQFCSICQSAGATLLCSECGRAFHSDCHIPPIFVKHCEDWVCLLCLNVNDEIIMYGSEQKRSLSLQDQRRSKMAEFDIILGRLLGKRKPPYRTPAELVSDVWTLLDILSTNSEKRDVVDKLQTAFQQQLNESFGKSLHASLLRCSSSTSNASDVSQNEKHKNTLKRMRDFFTANCGTVLKKPCTDRGKESEDCWNPEAIEHLID</sequence>
<dbReference type="PANTHER" id="PTHR25462:SF299">
    <property type="entry name" value="E3 UBIQUITIN-PROTEIN LIGASE TRIM56"/>
    <property type="match status" value="1"/>
</dbReference>
<feature type="region of interest" description="Disordered" evidence="5">
    <location>
        <begin position="844"/>
        <end position="874"/>
    </location>
</feature>
<feature type="compositionally biased region" description="Polar residues" evidence="5">
    <location>
        <begin position="798"/>
        <end position="814"/>
    </location>
</feature>
<dbReference type="Proteomes" id="UP000324632">
    <property type="component" value="Chromosome 24"/>
</dbReference>
<feature type="domain" description="PHD-type" evidence="6">
    <location>
        <begin position="1039"/>
        <end position="1086"/>
    </location>
</feature>
<evidence type="ECO:0000259" key="8">
    <source>
        <dbReference type="PROSITE" id="PS50119"/>
    </source>
</evidence>
<dbReference type="AlphaFoldDB" id="A0A5A9N018"/>
<feature type="domain" description="B box-type" evidence="8">
    <location>
        <begin position="159"/>
        <end position="200"/>
    </location>
</feature>
<dbReference type="GO" id="GO:0061630">
    <property type="term" value="F:ubiquitin protein ligase activity"/>
    <property type="evidence" value="ECO:0007669"/>
    <property type="project" value="TreeGrafter"/>
</dbReference>
<name>A0A5A9N018_9TELE</name>
<proteinExistence type="predicted"/>
<evidence type="ECO:0000256" key="3">
    <source>
        <dbReference type="ARBA" id="ARBA00022833"/>
    </source>
</evidence>
<keyword evidence="10" id="KW-1185">Reference proteome</keyword>
<dbReference type="SUPFAM" id="SSF57845">
    <property type="entry name" value="B-box zinc-binding domain"/>
    <property type="match status" value="1"/>
</dbReference>
<dbReference type="GO" id="GO:0045087">
    <property type="term" value="P:innate immune response"/>
    <property type="evidence" value="ECO:0007669"/>
    <property type="project" value="TreeGrafter"/>
</dbReference>
<dbReference type="InterPro" id="IPR019787">
    <property type="entry name" value="Znf_PHD-finger"/>
</dbReference>
<evidence type="ECO:0000313" key="10">
    <source>
        <dbReference type="Proteomes" id="UP000324632"/>
    </source>
</evidence>
<dbReference type="GO" id="GO:0008270">
    <property type="term" value="F:zinc ion binding"/>
    <property type="evidence" value="ECO:0007669"/>
    <property type="project" value="UniProtKB-KW"/>
</dbReference>
<dbReference type="PROSITE" id="PS01359">
    <property type="entry name" value="ZF_PHD_1"/>
    <property type="match status" value="1"/>
</dbReference>
<reference evidence="9 10" key="1">
    <citation type="journal article" date="2019" name="Mol. Ecol. Resour.">
        <title>Chromosome-level genome assembly of Triplophysa tibetana, a fish adapted to the harsh high-altitude environment of the Tibetan Plateau.</title>
        <authorList>
            <person name="Yang X."/>
            <person name="Liu H."/>
            <person name="Ma Z."/>
            <person name="Zou Y."/>
            <person name="Zou M."/>
            <person name="Mao Y."/>
            <person name="Li X."/>
            <person name="Wang H."/>
            <person name="Chen T."/>
            <person name="Wang W."/>
            <person name="Yang R."/>
        </authorList>
    </citation>
    <scope>NUCLEOTIDE SEQUENCE [LARGE SCALE GENOMIC DNA]</scope>
    <source>
        <strain evidence="9">TTIB1903HZAU</strain>
        <tissue evidence="9">Muscle</tissue>
    </source>
</reference>
<protein>
    <submittedName>
        <fullName evidence="9">Transcription intermediary factor 1-beta</fullName>
    </submittedName>
</protein>
<evidence type="ECO:0000256" key="1">
    <source>
        <dbReference type="ARBA" id="ARBA00022723"/>
    </source>
</evidence>
<gene>
    <name evidence="9" type="ORF">E1301_Tti006849</name>
</gene>